<evidence type="ECO:0000313" key="1">
    <source>
        <dbReference type="EMBL" id="RQK79901.1"/>
    </source>
</evidence>
<reference evidence="1 2" key="1">
    <citation type="submission" date="2017-09" db="EMBL/GenBank/DDBJ databases">
        <title>Phenotypic and genotypic characterization of Colombian isolates of Neisseria meningitidis recovered from invasive disease.</title>
        <authorList>
            <person name="Duarte C."/>
            <person name="Gabastou J.M."/>
            <person name="Moreno J."/>
        </authorList>
    </citation>
    <scope>NUCLEOTIDE SEQUENCE [LARGE SCALE GENOMIC DNA]</scope>
    <source>
        <strain evidence="1 2">INS-Nm1012</strain>
    </source>
</reference>
<sequence>MDKDNLSDMTRNIIGSWRLENLEISTETIADMEALAHGNLTPEMGIERVRQRILQDNGHEK</sequence>
<dbReference type="CDD" id="cd11586">
    <property type="entry name" value="VbhA_like"/>
    <property type="match status" value="1"/>
</dbReference>
<accession>A0A425B4R1</accession>
<gene>
    <name evidence="1" type="ORF">COH52_03915</name>
</gene>
<evidence type="ECO:0000313" key="2">
    <source>
        <dbReference type="Proteomes" id="UP000283666"/>
    </source>
</evidence>
<dbReference type="Proteomes" id="UP000283666">
    <property type="component" value="Unassembled WGS sequence"/>
</dbReference>
<organism evidence="1 2">
    <name type="scientific">Neisseria meningitidis</name>
    <dbReference type="NCBI Taxonomy" id="487"/>
    <lineage>
        <taxon>Bacteria</taxon>
        <taxon>Pseudomonadati</taxon>
        <taxon>Pseudomonadota</taxon>
        <taxon>Betaproteobacteria</taxon>
        <taxon>Neisseriales</taxon>
        <taxon>Neisseriaceae</taxon>
        <taxon>Neisseria</taxon>
    </lineage>
</organism>
<dbReference type="RefSeq" id="WP_002244207.1">
    <property type="nucleotide sequence ID" value="NZ_CP015886.1"/>
</dbReference>
<proteinExistence type="predicted"/>
<dbReference type="InterPro" id="IPR043038">
    <property type="entry name" value="VbhA_sf"/>
</dbReference>
<comment type="caution">
    <text evidence="1">The sequence shown here is derived from an EMBL/GenBank/DDBJ whole genome shotgun (WGS) entry which is preliminary data.</text>
</comment>
<protein>
    <recommendedName>
        <fullName evidence="3">Antitoxin VbhA domain-containing protein</fullName>
    </recommendedName>
</protein>
<dbReference type="InterPro" id="IPR033788">
    <property type="entry name" value="VbhA-like"/>
</dbReference>
<name>A0A425B4R1_NEIME</name>
<dbReference type="GeneID" id="83615330"/>
<dbReference type="EMBL" id="NWZY01000007">
    <property type="protein sequence ID" value="RQK79901.1"/>
    <property type="molecule type" value="Genomic_DNA"/>
</dbReference>
<dbReference type="AlphaFoldDB" id="A0A425B4R1"/>
<evidence type="ECO:0008006" key="3">
    <source>
        <dbReference type="Google" id="ProtNLM"/>
    </source>
</evidence>
<dbReference type="Gene3D" id="1.10.8.1050">
    <property type="entry name" value="Antitoxin VbhA-like"/>
    <property type="match status" value="1"/>
</dbReference>